<keyword evidence="3" id="KW-1185">Reference proteome</keyword>
<sequence length="128" mass="13938">VTPELSRDSKRCSKCAAGCRENDAVWVIDSGCTNHMAADPKIFQDVDSSHQAKIHMGNGSIAQGEGKGSVTIQTEDGPKFIKDVLLVPDLKQNLLSVGQLLEHGYAVYFEDFSCKILDRKNGNCLIAK</sequence>
<evidence type="ECO:0000313" key="3">
    <source>
        <dbReference type="Proteomes" id="UP000823388"/>
    </source>
</evidence>
<feature type="domain" description="Retrovirus-related Pol polyprotein from transposon TNT 1-94-like beta-barrel" evidence="1">
    <location>
        <begin position="26"/>
        <end position="105"/>
    </location>
</feature>
<dbReference type="AlphaFoldDB" id="A0A8T0P7E0"/>
<evidence type="ECO:0000313" key="2">
    <source>
        <dbReference type="EMBL" id="KAG2557530.1"/>
    </source>
</evidence>
<reference evidence="2" key="1">
    <citation type="submission" date="2020-05" db="EMBL/GenBank/DDBJ databases">
        <title>WGS assembly of Panicum virgatum.</title>
        <authorList>
            <person name="Lovell J.T."/>
            <person name="Jenkins J."/>
            <person name="Shu S."/>
            <person name="Juenger T.E."/>
            <person name="Schmutz J."/>
        </authorList>
    </citation>
    <scope>NUCLEOTIDE SEQUENCE</scope>
    <source>
        <strain evidence="2">AP13</strain>
    </source>
</reference>
<dbReference type="Pfam" id="PF22936">
    <property type="entry name" value="Pol_BBD"/>
    <property type="match status" value="1"/>
</dbReference>
<comment type="caution">
    <text evidence="2">The sequence shown here is derived from an EMBL/GenBank/DDBJ whole genome shotgun (WGS) entry which is preliminary data.</text>
</comment>
<dbReference type="EMBL" id="CM029052">
    <property type="protein sequence ID" value="KAG2557530.1"/>
    <property type="molecule type" value="Genomic_DNA"/>
</dbReference>
<proteinExistence type="predicted"/>
<accession>A0A8T0P7E0</accession>
<dbReference type="Proteomes" id="UP000823388">
    <property type="component" value="Chromosome 8N"/>
</dbReference>
<gene>
    <name evidence="2" type="ORF">PVAP13_8NG216309</name>
</gene>
<feature type="non-terminal residue" evidence="2">
    <location>
        <position position="128"/>
    </location>
</feature>
<feature type="non-terminal residue" evidence="2">
    <location>
        <position position="1"/>
    </location>
</feature>
<dbReference type="InterPro" id="IPR054722">
    <property type="entry name" value="PolX-like_BBD"/>
</dbReference>
<name>A0A8T0P7E0_PANVG</name>
<organism evidence="2 3">
    <name type="scientific">Panicum virgatum</name>
    <name type="common">Blackwell switchgrass</name>
    <dbReference type="NCBI Taxonomy" id="38727"/>
    <lineage>
        <taxon>Eukaryota</taxon>
        <taxon>Viridiplantae</taxon>
        <taxon>Streptophyta</taxon>
        <taxon>Embryophyta</taxon>
        <taxon>Tracheophyta</taxon>
        <taxon>Spermatophyta</taxon>
        <taxon>Magnoliopsida</taxon>
        <taxon>Liliopsida</taxon>
        <taxon>Poales</taxon>
        <taxon>Poaceae</taxon>
        <taxon>PACMAD clade</taxon>
        <taxon>Panicoideae</taxon>
        <taxon>Panicodae</taxon>
        <taxon>Paniceae</taxon>
        <taxon>Panicinae</taxon>
        <taxon>Panicum</taxon>
        <taxon>Panicum sect. Hiantes</taxon>
    </lineage>
</organism>
<evidence type="ECO:0000259" key="1">
    <source>
        <dbReference type="Pfam" id="PF22936"/>
    </source>
</evidence>
<protein>
    <recommendedName>
        <fullName evidence="1">Retrovirus-related Pol polyprotein from transposon TNT 1-94-like beta-barrel domain-containing protein</fullName>
    </recommendedName>
</protein>